<dbReference type="EMBL" id="JARAKH010000044">
    <property type="protein sequence ID" value="KAK8378757.1"/>
    <property type="molecule type" value="Genomic_DNA"/>
</dbReference>
<evidence type="ECO:0008006" key="3">
    <source>
        <dbReference type="Google" id="ProtNLM"/>
    </source>
</evidence>
<dbReference type="PANTHER" id="PTHR20956:SF12">
    <property type="entry name" value="FLYWCH-TYPE DOMAIN-CONTAINING PROTEIN"/>
    <property type="match status" value="1"/>
</dbReference>
<dbReference type="PANTHER" id="PTHR20956">
    <property type="entry name" value="HEH2P"/>
    <property type="match status" value="1"/>
</dbReference>
<reference evidence="1 2" key="1">
    <citation type="submission" date="2023-03" db="EMBL/GenBank/DDBJ databases">
        <title>High-quality genome of Scylla paramamosain provides insights in environmental adaptation.</title>
        <authorList>
            <person name="Zhang L."/>
        </authorList>
    </citation>
    <scope>NUCLEOTIDE SEQUENCE [LARGE SCALE GENOMIC DNA]</scope>
    <source>
        <strain evidence="1">LZ_2023a</strain>
        <tissue evidence="1">Muscle</tissue>
    </source>
</reference>
<protein>
    <recommendedName>
        <fullName evidence="3">Nuclease HARBI1</fullName>
    </recommendedName>
</protein>
<dbReference type="AlphaFoldDB" id="A0AAW0SXI6"/>
<evidence type="ECO:0000313" key="2">
    <source>
        <dbReference type="Proteomes" id="UP001487740"/>
    </source>
</evidence>
<accession>A0AAW0SXI6</accession>
<keyword evidence="2" id="KW-1185">Reference proteome</keyword>
<organism evidence="1 2">
    <name type="scientific">Scylla paramamosain</name>
    <name type="common">Mud crab</name>
    <dbReference type="NCBI Taxonomy" id="85552"/>
    <lineage>
        <taxon>Eukaryota</taxon>
        <taxon>Metazoa</taxon>
        <taxon>Ecdysozoa</taxon>
        <taxon>Arthropoda</taxon>
        <taxon>Crustacea</taxon>
        <taxon>Multicrustacea</taxon>
        <taxon>Malacostraca</taxon>
        <taxon>Eumalacostraca</taxon>
        <taxon>Eucarida</taxon>
        <taxon>Decapoda</taxon>
        <taxon>Pleocyemata</taxon>
        <taxon>Brachyura</taxon>
        <taxon>Eubrachyura</taxon>
        <taxon>Portunoidea</taxon>
        <taxon>Portunidae</taxon>
        <taxon>Portuninae</taxon>
        <taxon>Scylla</taxon>
    </lineage>
</organism>
<sequence>MFDGYMQGVSRRDAGHAIDLRLHLGRPHVAVDLMLKQHPKVSHPPCNPFEDLAEQEFLQRFRLTKGCVLNLLENIRGQLPIAADARGCPIPQHLQLLITLRCMATGGHQLTISDCYQVSQTSISRCIRTVTPIIAQMAKDYVKMPTGMNAIRVMEGFLEIARMPGIVGAIDCTHIHILRPACENPELYRNRKAGLHNHCHPAQPGKQKAIKIVADIKNKAREDVFRSAAAIMEDAILKEIKPEDPEASVPKPGLLIRQANRLRQAMRPEDPKDLEFDISENFLPPNFLQRDIYVDEARHLLFAITQQLEVLKKARTCPLRPQTTGSKRVRDVLPYSCLDRYNAGVGGFAEENSSSFID</sequence>
<gene>
    <name evidence="1" type="ORF">O3P69_009459</name>
</gene>
<proteinExistence type="predicted"/>
<name>A0AAW0SXI6_SCYPA</name>
<evidence type="ECO:0000313" key="1">
    <source>
        <dbReference type="EMBL" id="KAK8378757.1"/>
    </source>
</evidence>
<dbReference type="Proteomes" id="UP001487740">
    <property type="component" value="Unassembled WGS sequence"/>
</dbReference>
<comment type="caution">
    <text evidence="1">The sequence shown here is derived from an EMBL/GenBank/DDBJ whole genome shotgun (WGS) entry which is preliminary data.</text>
</comment>